<organism evidence="2 3">
    <name type="scientific">Candidatus Gottesmanbacteria bacterium RIFCSPLOWO2_01_FULL_46_21</name>
    <dbReference type="NCBI Taxonomy" id="1798393"/>
    <lineage>
        <taxon>Bacteria</taxon>
        <taxon>Candidatus Gottesmaniibacteriota</taxon>
    </lineage>
</organism>
<dbReference type="InterPro" id="IPR018580">
    <property type="entry name" value="Uncharacterised_YfhO"/>
</dbReference>
<proteinExistence type="predicted"/>
<protein>
    <recommendedName>
        <fullName evidence="4">Membrane protein 6-pyruvoyl-tetrahydropterin synthase-related domain-containing protein</fullName>
    </recommendedName>
</protein>
<name>A0A1F6AX53_9BACT</name>
<evidence type="ECO:0008006" key="4">
    <source>
        <dbReference type="Google" id="ProtNLM"/>
    </source>
</evidence>
<dbReference type="PANTHER" id="PTHR38454:SF1">
    <property type="entry name" value="INTEGRAL MEMBRANE PROTEIN"/>
    <property type="match status" value="1"/>
</dbReference>
<dbReference type="AlphaFoldDB" id="A0A1F6AX53"/>
<feature type="transmembrane region" description="Helical" evidence="1">
    <location>
        <begin position="646"/>
        <end position="667"/>
    </location>
</feature>
<keyword evidence="1" id="KW-0472">Membrane</keyword>
<sequence>MSGNTQLLWGDDVHRYCYFFKSFLVDSVKNGAIPLWNPYQFSGYPFIANSQCVNLFYPPGLIFFLLPIPVAFSWYLAFHLILAVVGMYWLLRHIIDQPSSFIGGILYGLSGFMMTRIWAGHLDIIASSAYIPIIVGLMWTVATKGGGKNRVLAGGAIALQFFAGYQTIALFTWEALALFGVVLGITTRSIRPILRILAALVLGLGIAAVGLLPILEFTRASIRSMILPYSWTSYGRMTLDNFALFWNPSALGVPSAWRGPAPNYFEHTVYMGKIGLGLAVIAIGRAAKNTQATRVFFVFFFLLVVGGLWIAFASNAWFNLHGFLWSVLPVYRSLRFPTRHIVLVVFGMSGLAGMGLSLFKQKLAKTVLMGLVIAELVWFGRAFIATKELPQTRHDPKLIEFLHTDKTLFRIHEDVFVGHPLRDTFDFNAGQLYKVFSTSGYDPTILSDYYEFIDAASGNTGSSIEFYNVEIPPISPNSAVLDFLNVKYVLVPTDGDTPYALSGRYKKVLDRPERGYRLYENTRVLPRFYFVSDVRHVSSRQEAKDLLRKGSVDLSKTVLVQGDTMDPSCDVTSARIQVISYGPNAVRLDVSTPCAGMLVSSEVMYPGWRAYIDHKEVPIIRGNLAFRTLFVPEGKHVVEFRFMPTMYVLGAGISLFFVCLGIILLCFGSF</sequence>
<feature type="transmembrane region" description="Helical" evidence="1">
    <location>
        <begin position="295"/>
        <end position="318"/>
    </location>
</feature>
<evidence type="ECO:0000256" key="1">
    <source>
        <dbReference type="SAM" id="Phobius"/>
    </source>
</evidence>
<evidence type="ECO:0000313" key="2">
    <source>
        <dbReference type="EMBL" id="OGG28897.1"/>
    </source>
</evidence>
<keyword evidence="1" id="KW-0812">Transmembrane</keyword>
<evidence type="ECO:0000313" key="3">
    <source>
        <dbReference type="Proteomes" id="UP000178461"/>
    </source>
</evidence>
<feature type="transmembrane region" description="Helical" evidence="1">
    <location>
        <begin position="151"/>
        <end position="173"/>
    </location>
</feature>
<feature type="transmembrane region" description="Helical" evidence="1">
    <location>
        <begin position="366"/>
        <end position="384"/>
    </location>
</feature>
<feature type="transmembrane region" description="Helical" evidence="1">
    <location>
        <begin position="193"/>
        <end position="215"/>
    </location>
</feature>
<feature type="transmembrane region" description="Helical" evidence="1">
    <location>
        <begin position="61"/>
        <end position="89"/>
    </location>
</feature>
<reference evidence="2 3" key="1">
    <citation type="journal article" date="2016" name="Nat. Commun.">
        <title>Thousands of microbial genomes shed light on interconnected biogeochemical processes in an aquifer system.</title>
        <authorList>
            <person name="Anantharaman K."/>
            <person name="Brown C.T."/>
            <person name="Hug L.A."/>
            <person name="Sharon I."/>
            <person name="Castelle C.J."/>
            <person name="Probst A.J."/>
            <person name="Thomas B.C."/>
            <person name="Singh A."/>
            <person name="Wilkins M.J."/>
            <person name="Karaoz U."/>
            <person name="Brodie E.L."/>
            <person name="Williams K.H."/>
            <person name="Hubbard S.S."/>
            <person name="Banfield J.F."/>
        </authorList>
    </citation>
    <scope>NUCLEOTIDE SEQUENCE [LARGE SCALE GENOMIC DNA]</scope>
</reference>
<accession>A0A1F6AX53</accession>
<dbReference type="EMBL" id="MFJW01000041">
    <property type="protein sequence ID" value="OGG28897.1"/>
    <property type="molecule type" value="Genomic_DNA"/>
</dbReference>
<feature type="transmembrane region" description="Helical" evidence="1">
    <location>
        <begin position="124"/>
        <end position="142"/>
    </location>
</feature>
<feature type="transmembrane region" description="Helical" evidence="1">
    <location>
        <begin position="101"/>
        <end position="118"/>
    </location>
</feature>
<gene>
    <name evidence="2" type="ORF">A2971_05050</name>
</gene>
<dbReference type="Proteomes" id="UP000178461">
    <property type="component" value="Unassembled WGS sequence"/>
</dbReference>
<comment type="caution">
    <text evidence="2">The sequence shown here is derived from an EMBL/GenBank/DDBJ whole genome shotgun (WGS) entry which is preliminary data.</text>
</comment>
<feature type="transmembrane region" description="Helical" evidence="1">
    <location>
        <begin position="338"/>
        <end position="359"/>
    </location>
</feature>
<keyword evidence="1" id="KW-1133">Transmembrane helix</keyword>
<dbReference type="PANTHER" id="PTHR38454">
    <property type="entry name" value="INTEGRAL MEMBRANE PROTEIN-RELATED"/>
    <property type="match status" value="1"/>
</dbReference>